<gene>
    <name evidence="2" type="ORF">POCULU_LOCUS10415</name>
</gene>
<dbReference type="EMBL" id="CAJVPJ010005274">
    <property type="protein sequence ID" value="CAG8660130.1"/>
    <property type="molecule type" value="Genomic_DNA"/>
</dbReference>
<protein>
    <submittedName>
        <fullName evidence="2">722_t:CDS:1</fullName>
    </submittedName>
</protein>
<proteinExistence type="predicted"/>
<feature type="non-terminal residue" evidence="2">
    <location>
        <position position="47"/>
    </location>
</feature>
<feature type="region of interest" description="Disordered" evidence="1">
    <location>
        <begin position="14"/>
        <end position="47"/>
    </location>
</feature>
<evidence type="ECO:0000313" key="3">
    <source>
        <dbReference type="Proteomes" id="UP000789572"/>
    </source>
</evidence>
<evidence type="ECO:0000256" key="1">
    <source>
        <dbReference type="SAM" id="MobiDB-lite"/>
    </source>
</evidence>
<sequence length="47" mass="5622">QERDQLKEELREENLIALSKPEGDPLAIRPRFKQRKRNTKNAPAHNW</sequence>
<keyword evidence="3" id="KW-1185">Reference proteome</keyword>
<organism evidence="2 3">
    <name type="scientific">Paraglomus occultum</name>
    <dbReference type="NCBI Taxonomy" id="144539"/>
    <lineage>
        <taxon>Eukaryota</taxon>
        <taxon>Fungi</taxon>
        <taxon>Fungi incertae sedis</taxon>
        <taxon>Mucoromycota</taxon>
        <taxon>Glomeromycotina</taxon>
        <taxon>Glomeromycetes</taxon>
        <taxon>Paraglomerales</taxon>
        <taxon>Paraglomeraceae</taxon>
        <taxon>Paraglomus</taxon>
    </lineage>
</organism>
<feature type="compositionally biased region" description="Basic residues" evidence="1">
    <location>
        <begin position="30"/>
        <end position="39"/>
    </location>
</feature>
<accession>A0A9N9E6C8</accession>
<name>A0A9N9E6C8_9GLOM</name>
<evidence type="ECO:0000313" key="2">
    <source>
        <dbReference type="EMBL" id="CAG8660130.1"/>
    </source>
</evidence>
<feature type="non-terminal residue" evidence="2">
    <location>
        <position position="1"/>
    </location>
</feature>
<dbReference type="AlphaFoldDB" id="A0A9N9E6C8"/>
<reference evidence="2" key="1">
    <citation type="submission" date="2021-06" db="EMBL/GenBank/DDBJ databases">
        <authorList>
            <person name="Kallberg Y."/>
            <person name="Tangrot J."/>
            <person name="Rosling A."/>
        </authorList>
    </citation>
    <scope>NUCLEOTIDE SEQUENCE</scope>
    <source>
        <strain evidence="2">IA702</strain>
    </source>
</reference>
<comment type="caution">
    <text evidence="2">The sequence shown here is derived from an EMBL/GenBank/DDBJ whole genome shotgun (WGS) entry which is preliminary data.</text>
</comment>
<dbReference type="Proteomes" id="UP000789572">
    <property type="component" value="Unassembled WGS sequence"/>
</dbReference>